<keyword evidence="2" id="KW-1185">Reference proteome</keyword>
<dbReference type="Proteomes" id="UP000789570">
    <property type="component" value="Unassembled WGS sequence"/>
</dbReference>
<evidence type="ECO:0000313" key="2">
    <source>
        <dbReference type="Proteomes" id="UP000789570"/>
    </source>
</evidence>
<sequence length="394" mass="46370">MDSNDKTIMNTQDLNNAIRVELHRQNTVVKQLSKDSGIEEHVIRNMMKEKRPIVKKKRNLTAFNTFVEVQNRKSQGKDKDYQVIWDSLDSEQKLSYQVIANQHNLEHRYSEVKYISNPEERLNTLKDGLRELKHQCCRLNQECGWDFLVITIEPKDLPETSFGFGSLLADDFCIEQPEEVLRISKKLYHYGESTRNLQNETGQVDLRNDRFESLIDQTLSSNYQLPSTNEKAIRDISEDNESESSTSLTESNCTNFGGINEAAIETDYESDDDKTVCDDERDLIKQDPLYELLGQDYMTVQLDNRLKSAVRKFLRARFYSDTGKITNIPYKDWENQTKYSVTGWPKHIKFDDWGRIKEKREVYRHLLDIHFHVNEEAPEYKRFRSSNKKKRRLA</sequence>
<protein>
    <submittedName>
        <fullName evidence="1">8146_t:CDS:1</fullName>
    </submittedName>
</protein>
<dbReference type="EMBL" id="CAJVPQ010000622">
    <property type="protein sequence ID" value="CAG8497436.1"/>
    <property type="molecule type" value="Genomic_DNA"/>
</dbReference>
<reference evidence="1" key="1">
    <citation type="submission" date="2021-06" db="EMBL/GenBank/DDBJ databases">
        <authorList>
            <person name="Kallberg Y."/>
            <person name="Tangrot J."/>
            <person name="Rosling A."/>
        </authorList>
    </citation>
    <scope>NUCLEOTIDE SEQUENCE</scope>
    <source>
        <strain evidence="1">UK204</strain>
    </source>
</reference>
<name>A0A9N8ZJ42_9GLOM</name>
<comment type="caution">
    <text evidence="1">The sequence shown here is derived from an EMBL/GenBank/DDBJ whole genome shotgun (WGS) entry which is preliminary data.</text>
</comment>
<gene>
    <name evidence="1" type="ORF">FCALED_LOCUS3529</name>
</gene>
<organism evidence="1 2">
    <name type="scientific">Funneliformis caledonium</name>
    <dbReference type="NCBI Taxonomy" id="1117310"/>
    <lineage>
        <taxon>Eukaryota</taxon>
        <taxon>Fungi</taxon>
        <taxon>Fungi incertae sedis</taxon>
        <taxon>Mucoromycota</taxon>
        <taxon>Glomeromycotina</taxon>
        <taxon>Glomeromycetes</taxon>
        <taxon>Glomerales</taxon>
        <taxon>Glomeraceae</taxon>
        <taxon>Funneliformis</taxon>
    </lineage>
</organism>
<dbReference type="AlphaFoldDB" id="A0A9N8ZJ42"/>
<accession>A0A9N8ZJ42</accession>
<evidence type="ECO:0000313" key="1">
    <source>
        <dbReference type="EMBL" id="CAG8497436.1"/>
    </source>
</evidence>
<dbReference type="OrthoDB" id="2368668at2759"/>
<proteinExistence type="predicted"/>